<dbReference type="STRING" id="1414854.GQ61_08160"/>
<dbReference type="PRINTS" id="PR01009">
    <property type="entry name" value="FLGMRINGFLIF"/>
</dbReference>
<keyword evidence="5 11" id="KW-0812">Transmembrane</keyword>
<comment type="function">
    <text evidence="9">The M ring may be actively involved in energy transduction.</text>
</comment>
<dbReference type="Gene3D" id="3.30.300.30">
    <property type="match status" value="1"/>
</dbReference>
<dbReference type="InterPro" id="IPR045851">
    <property type="entry name" value="AMP-bd_C_sf"/>
</dbReference>
<feature type="transmembrane region" description="Helical" evidence="11">
    <location>
        <begin position="12"/>
        <end position="34"/>
    </location>
</feature>
<evidence type="ECO:0000256" key="1">
    <source>
        <dbReference type="ARBA" id="ARBA00004117"/>
    </source>
</evidence>
<keyword evidence="15" id="KW-1185">Reference proteome</keyword>
<gene>
    <name evidence="14" type="ORF">GQ61_08160</name>
</gene>
<evidence type="ECO:0000256" key="6">
    <source>
        <dbReference type="ARBA" id="ARBA00022989"/>
    </source>
</evidence>
<dbReference type="AlphaFoldDB" id="A0A1W6N5W6"/>
<feature type="domain" description="Flagellar M-ring N-terminal" evidence="12">
    <location>
        <begin position="38"/>
        <end position="213"/>
    </location>
</feature>
<evidence type="ECO:0000259" key="12">
    <source>
        <dbReference type="Pfam" id="PF01514"/>
    </source>
</evidence>
<sequence>MEAALNLAKNFGLVRLAVISATLLAMTGGFFYFLSYVSKPELALLYSDLDLADANKIVSKIEGMGIDVEVRGGGSQVYVPVSKVGRLRMEMAEHGLPRGGSVGYEIFDRDEPLGTSGFIQNINHLRALEGELARTIGSLAQVNAARVHLVLPKRELFSRDKEEPSASIILRLNGTGRLSQAKVRAIQHIVAAAVPRLVPERVSIVDDQGNLLASVENNDEAATATSLEEMRLSYENRLTQSIVHLLEKYVGVGKVSAEVHTEMDMDRIVENSEIFSPDGQVVRSTQNIEEGQKESEGGKQAATVENQLPGGASPAGSNASQSNRNEQVVNYEISKTHKQYVKEIGGVKKVSVAVMVDGIYTKEGTNPPVYKARSKEEMDQLAKLVQTAVGFDEKRGDHVEVLNMQFSTTDIDGPLESAGFFLGLTKPEIVRIIEVLTVGLVGLLMLLLVFKPIITRILESVRIEPLPMREATDAVQALPASEQVSAISGPGSPQEEIQLKAPEAMSANTIEQVGKMVEEQTDEAVTIVRSWMAETA</sequence>
<dbReference type="PANTHER" id="PTHR30046">
    <property type="entry name" value="FLAGELLAR M-RING PROTEIN"/>
    <property type="match status" value="1"/>
</dbReference>
<organism evidence="14 15">
    <name type="scientific">Candidatus Nucleicultrix amoebiphila FS5</name>
    <dbReference type="NCBI Taxonomy" id="1414854"/>
    <lineage>
        <taxon>Bacteria</taxon>
        <taxon>Pseudomonadati</taxon>
        <taxon>Pseudomonadota</taxon>
        <taxon>Alphaproteobacteria</taxon>
        <taxon>Holosporales</taxon>
        <taxon>Candidatus Nucleicultricaceae</taxon>
        <taxon>Candidatus Nucleicultrix</taxon>
    </lineage>
</organism>
<evidence type="ECO:0000256" key="10">
    <source>
        <dbReference type="SAM" id="MobiDB-lite"/>
    </source>
</evidence>
<protein>
    <recommendedName>
        <fullName evidence="9">Flagellar M-ring protein</fullName>
    </recommendedName>
</protein>
<dbReference type="KEGG" id="naf:GQ61_08160"/>
<evidence type="ECO:0000256" key="5">
    <source>
        <dbReference type="ARBA" id="ARBA00022692"/>
    </source>
</evidence>
<dbReference type="InterPro" id="IPR043427">
    <property type="entry name" value="YscJ/FliF"/>
</dbReference>
<dbReference type="Proteomes" id="UP000237351">
    <property type="component" value="Chromosome"/>
</dbReference>
<dbReference type="Pfam" id="PF08345">
    <property type="entry name" value="YscJ_FliF_C"/>
    <property type="match status" value="1"/>
</dbReference>
<keyword evidence="4" id="KW-1003">Cell membrane</keyword>
<proteinExistence type="inferred from homology"/>
<comment type="subcellular location">
    <subcellularLocation>
        <location evidence="1 9">Bacterial flagellum basal body</location>
    </subcellularLocation>
    <subcellularLocation>
        <location evidence="2">Cell membrane</location>
        <topology evidence="2">Multi-pass membrane protein</topology>
    </subcellularLocation>
</comment>
<dbReference type="Pfam" id="PF01514">
    <property type="entry name" value="YscJ_FliF"/>
    <property type="match status" value="1"/>
</dbReference>
<dbReference type="GO" id="GO:0005886">
    <property type="term" value="C:plasma membrane"/>
    <property type="evidence" value="ECO:0007669"/>
    <property type="project" value="UniProtKB-SubCell"/>
</dbReference>
<evidence type="ECO:0000256" key="9">
    <source>
        <dbReference type="PIRNR" id="PIRNR004862"/>
    </source>
</evidence>
<evidence type="ECO:0000256" key="8">
    <source>
        <dbReference type="ARBA" id="ARBA00023143"/>
    </source>
</evidence>
<evidence type="ECO:0000256" key="3">
    <source>
        <dbReference type="ARBA" id="ARBA00007971"/>
    </source>
</evidence>
<feature type="region of interest" description="Disordered" evidence="10">
    <location>
        <begin position="305"/>
        <end position="324"/>
    </location>
</feature>
<dbReference type="InterPro" id="IPR013556">
    <property type="entry name" value="Flag_M-ring_C"/>
</dbReference>
<reference evidence="14 15" key="1">
    <citation type="submission" date="2014-06" db="EMBL/GenBank/DDBJ databases">
        <title>The genome of the endonuclear symbiont Nucleicultrix amoebiphila.</title>
        <authorList>
            <person name="Schulz F."/>
            <person name="Horn M."/>
        </authorList>
    </citation>
    <scope>NUCLEOTIDE SEQUENCE [LARGE SCALE GENOMIC DNA]</scope>
    <source>
        <strain evidence="14 15">FS5</strain>
    </source>
</reference>
<dbReference type="InterPro" id="IPR000067">
    <property type="entry name" value="FlgMring_FliF"/>
</dbReference>
<dbReference type="RefSeq" id="WP_085784814.1">
    <property type="nucleotide sequence ID" value="NZ_CP008743.1"/>
</dbReference>
<dbReference type="OrthoDB" id="9807026at2"/>
<evidence type="ECO:0000256" key="4">
    <source>
        <dbReference type="ARBA" id="ARBA00022475"/>
    </source>
</evidence>
<evidence type="ECO:0000256" key="11">
    <source>
        <dbReference type="SAM" id="Phobius"/>
    </source>
</evidence>
<feature type="compositionally biased region" description="Polar residues" evidence="10">
    <location>
        <begin position="315"/>
        <end position="324"/>
    </location>
</feature>
<feature type="transmembrane region" description="Helical" evidence="11">
    <location>
        <begin position="429"/>
        <end position="450"/>
    </location>
</feature>
<evidence type="ECO:0000313" key="14">
    <source>
        <dbReference type="EMBL" id="ARN85267.1"/>
    </source>
</evidence>
<comment type="similarity">
    <text evidence="3 9">Belongs to the FliF family.</text>
</comment>
<dbReference type="GO" id="GO:0071973">
    <property type="term" value="P:bacterial-type flagellum-dependent cell motility"/>
    <property type="evidence" value="ECO:0007669"/>
    <property type="project" value="InterPro"/>
</dbReference>
<keyword evidence="6 11" id="KW-1133">Transmembrane helix</keyword>
<evidence type="ECO:0000256" key="2">
    <source>
        <dbReference type="ARBA" id="ARBA00004651"/>
    </source>
</evidence>
<dbReference type="InterPro" id="IPR006182">
    <property type="entry name" value="FliF_N_dom"/>
</dbReference>
<feature type="domain" description="Flagellar M-ring C-terminal" evidence="13">
    <location>
        <begin position="246"/>
        <end position="406"/>
    </location>
</feature>
<dbReference type="EMBL" id="CP008743">
    <property type="protein sequence ID" value="ARN85267.1"/>
    <property type="molecule type" value="Genomic_DNA"/>
</dbReference>
<evidence type="ECO:0000259" key="13">
    <source>
        <dbReference type="Pfam" id="PF08345"/>
    </source>
</evidence>
<keyword evidence="7 11" id="KW-0472">Membrane</keyword>
<dbReference type="PANTHER" id="PTHR30046:SF0">
    <property type="entry name" value="FLAGELLAR M-RING PROTEIN"/>
    <property type="match status" value="1"/>
</dbReference>
<dbReference type="NCBIfam" id="TIGR00206">
    <property type="entry name" value="fliF"/>
    <property type="match status" value="1"/>
</dbReference>
<keyword evidence="8 9" id="KW-0975">Bacterial flagellum</keyword>
<evidence type="ECO:0000256" key="7">
    <source>
        <dbReference type="ARBA" id="ARBA00023136"/>
    </source>
</evidence>
<evidence type="ECO:0000313" key="15">
    <source>
        <dbReference type="Proteomes" id="UP000237351"/>
    </source>
</evidence>
<dbReference type="GO" id="GO:0009431">
    <property type="term" value="C:bacterial-type flagellum basal body, MS ring"/>
    <property type="evidence" value="ECO:0007669"/>
    <property type="project" value="InterPro"/>
</dbReference>
<accession>A0A1W6N5W6</accession>
<dbReference type="GO" id="GO:0003774">
    <property type="term" value="F:cytoskeletal motor activity"/>
    <property type="evidence" value="ECO:0007669"/>
    <property type="project" value="InterPro"/>
</dbReference>
<dbReference type="PIRSF" id="PIRSF004862">
    <property type="entry name" value="FliF"/>
    <property type="match status" value="1"/>
</dbReference>
<name>A0A1W6N5W6_9PROT</name>